<feature type="region of interest" description="Disordered" evidence="8">
    <location>
        <begin position="85"/>
        <end position="125"/>
    </location>
</feature>
<feature type="region of interest" description="Disordered" evidence="8">
    <location>
        <begin position="358"/>
        <end position="390"/>
    </location>
</feature>
<dbReference type="EMBL" id="CAUYUE010000010">
    <property type="protein sequence ID" value="CAK0784569.1"/>
    <property type="molecule type" value="Genomic_DNA"/>
</dbReference>
<name>A0AAV1IC13_9CHLO</name>
<comment type="similarity">
    <text evidence="2">Belongs to the methyltransferase superfamily. Trimethylguanosine synthase family.</text>
</comment>
<dbReference type="PANTHER" id="PTHR14741:SF32">
    <property type="entry name" value="TRIMETHYLGUANOSINE SYNTHASE"/>
    <property type="match status" value="1"/>
</dbReference>
<feature type="compositionally biased region" description="Basic and acidic residues" evidence="8">
    <location>
        <begin position="113"/>
        <end position="125"/>
    </location>
</feature>
<reference evidence="9 10" key="1">
    <citation type="submission" date="2023-10" db="EMBL/GenBank/DDBJ databases">
        <authorList>
            <person name="Maclean D."/>
            <person name="Macfadyen A."/>
        </authorList>
    </citation>
    <scope>NUCLEOTIDE SEQUENCE [LARGE SCALE GENOMIC DNA]</scope>
</reference>
<evidence type="ECO:0000256" key="4">
    <source>
        <dbReference type="ARBA" id="ARBA00048740"/>
    </source>
</evidence>
<comment type="catalytic activity">
    <reaction evidence="3">
        <text>a 5'-end (N(2),N(7)-dimethyl 5'-triphosphoguanosine)-ribonucleoside in snoRNA + S-adenosyl-L-methionine = a 5'-end (N(2),N(2),N(7)-trimethyl 5'-triphosphoguanosine)-ribonucleoside in snoRNA + S-adenosyl-L-homocysteine + H(+)</text>
        <dbReference type="Rhea" id="RHEA:78507"/>
        <dbReference type="Rhea" id="RHEA-COMP:19088"/>
        <dbReference type="Rhea" id="RHEA-COMP:19090"/>
        <dbReference type="ChEBI" id="CHEBI:15378"/>
        <dbReference type="ChEBI" id="CHEBI:57856"/>
        <dbReference type="ChEBI" id="CHEBI:59789"/>
        <dbReference type="ChEBI" id="CHEBI:167623"/>
        <dbReference type="ChEBI" id="CHEBI:172880"/>
    </reaction>
    <physiologicalReaction direction="left-to-right" evidence="3">
        <dbReference type="Rhea" id="RHEA:78508"/>
    </physiologicalReaction>
</comment>
<feature type="compositionally biased region" description="Polar residues" evidence="8">
    <location>
        <begin position="141"/>
        <end position="161"/>
    </location>
</feature>
<evidence type="ECO:0000256" key="1">
    <source>
        <dbReference type="ARBA" id="ARBA00018517"/>
    </source>
</evidence>
<dbReference type="GO" id="GO:0005634">
    <property type="term" value="C:nucleus"/>
    <property type="evidence" value="ECO:0007669"/>
    <property type="project" value="TreeGrafter"/>
</dbReference>
<proteinExistence type="inferred from homology"/>
<feature type="region of interest" description="Disordered" evidence="8">
    <location>
        <begin position="138"/>
        <end position="171"/>
    </location>
</feature>
<accession>A0AAV1IC13</accession>
<evidence type="ECO:0000313" key="9">
    <source>
        <dbReference type="EMBL" id="CAK0784569.1"/>
    </source>
</evidence>
<protein>
    <recommendedName>
        <fullName evidence="1">Trimethylguanosine synthase</fullName>
    </recommendedName>
    <alternativeName>
        <fullName evidence="7">Cap-specific guanine-N(2) methyltransferase</fullName>
    </alternativeName>
</protein>
<dbReference type="AlphaFoldDB" id="A0AAV1IC13"/>
<comment type="caution">
    <text evidence="9">The sequence shown here is derived from an EMBL/GenBank/DDBJ whole genome shotgun (WGS) entry which is preliminary data.</text>
</comment>
<dbReference type="GO" id="GO:0071164">
    <property type="term" value="F:RNA cap trimethylguanosine synthase activity"/>
    <property type="evidence" value="ECO:0007669"/>
    <property type="project" value="TreeGrafter"/>
</dbReference>
<dbReference type="Gene3D" id="3.40.50.150">
    <property type="entry name" value="Vaccinia Virus protein VP39"/>
    <property type="match status" value="1"/>
</dbReference>
<comment type="catalytic activity">
    <reaction evidence="5">
        <text>a 5'-end (N(2),N(7)-dimethyl 5'-triphosphoguanosine)-ribonucleoside in snRNA + S-adenosyl-L-methionine = a 5'-end (N(2),N(2),N(7)-trimethyl 5'-triphosphoguanosine)-ribonucleoside in snRNA + S-adenosyl-L-homocysteine + H(+)</text>
        <dbReference type="Rhea" id="RHEA:78479"/>
        <dbReference type="Rhea" id="RHEA-COMP:19087"/>
        <dbReference type="Rhea" id="RHEA-COMP:19089"/>
        <dbReference type="ChEBI" id="CHEBI:15378"/>
        <dbReference type="ChEBI" id="CHEBI:57856"/>
        <dbReference type="ChEBI" id="CHEBI:59789"/>
        <dbReference type="ChEBI" id="CHEBI:167623"/>
        <dbReference type="ChEBI" id="CHEBI:172880"/>
    </reaction>
    <physiologicalReaction direction="left-to-right" evidence="5">
        <dbReference type="Rhea" id="RHEA:78480"/>
    </physiologicalReaction>
</comment>
<dbReference type="SUPFAM" id="SSF53335">
    <property type="entry name" value="S-adenosyl-L-methionine-dependent methyltransferases"/>
    <property type="match status" value="1"/>
</dbReference>
<evidence type="ECO:0000256" key="7">
    <source>
        <dbReference type="ARBA" id="ARBA00049790"/>
    </source>
</evidence>
<comment type="catalytic activity">
    <reaction evidence="4">
        <text>a 5'-end (N(7)-methyl 5'-triphosphoguanosine)-ribonucleoside in snoRNA + S-adenosyl-L-methionine = a 5'-end (N(2),N(7)-dimethyl 5'-triphosphoguanosine)-ribonucleoside in snoRNA + S-adenosyl-L-homocysteine + H(+)</text>
        <dbReference type="Rhea" id="RHEA:78475"/>
        <dbReference type="Rhea" id="RHEA-COMP:19086"/>
        <dbReference type="Rhea" id="RHEA-COMP:19088"/>
        <dbReference type="ChEBI" id="CHEBI:15378"/>
        <dbReference type="ChEBI" id="CHEBI:57856"/>
        <dbReference type="ChEBI" id="CHEBI:59789"/>
        <dbReference type="ChEBI" id="CHEBI:156461"/>
        <dbReference type="ChEBI" id="CHEBI:172880"/>
    </reaction>
    <physiologicalReaction direction="left-to-right" evidence="4">
        <dbReference type="Rhea" id="RHEA:78476"/>
    </physiologicalReaction>
</comment>
<sequence length="627" mass="66551">MSREICSSRTDSEICDGSHLRSPADLDVNDTRAYLVGACLLTTINLRDIGLVGVLPNTFPAKIKEEKPDEDDAFEVMDSSGLQGLGLPTHFGAQKSSKGTKKRQQAAVSGLPEKQDGSQRAHRDSVAAILSTAHQLAPLVSPSNGSSSAQNLPAAEQEQSTPPWPFGNGMPAAQNLQTAVMAAAAEEHGTGRAACNNTSGRLASSLADGNAAEPLSSKDIDPGVFHAVCSSAAVSMGGALLSDGSAEASKPTRLHNREPQSMSSSACSAALLLEAGSAPCAEKHSISADEDGQIGSRLQLQGVPAAIGSHTRFDSDDGLPLTAPVLEDSEVIAQLDFEADAHGHLVISFSGRSMAPELADSSWGNRAPSAADGREDGAGSRRQAGPRQQEYLPKIPKHWRHLPPNKQQLKALQLSARVAKYWMQRYSLWARYDAGVRMDEEGWFSATPEVIALHHAERVAGRVVVDAFCGVGGNAVHFARRCRHVIGVDNCHARLELAQQNARVYGVAERLDLICADFFDLRDQLKVDAVYMSPPWGGPSYAAKTFEVERDVGGLGCSMHQLLASAFSLLPEDGGAGVILFLPRNTDLQQLSAALPEGAACEVERAVLNGFLKGVTVYISSPCKSLQ</sequence>
<dbReference type="CDD" id="cd02440">
    <property type="entry name" value="AdoMet_MTases"/>
    <property type="match status" value="1"/>
</dbReference>
<evidence type="ECO:0000256" key="8">
    <source>
        <dbReference type="SAM" id="MobiDB-lite"/>
    </source>
</evidence>
<keyword evidence="10" id="KW-1185">Reference proteome</keyword>
<dbReference type="InterPro" id="IPR029063">
    <property type="entry name" value="SAM-dependent_MTases_sf"/>
</dbReference>
<dbReference type="Pfam" id="PF09445">
    <property type="entry name" value="Methyltransf_15"/>
    <property type="match status" value="1"/>
</dbReference>
<dbReference type="InterPro" id="IPR019012">
    <property type="entry name" value="RNA_cap_Gua-N2-MeTrfase"/>
</dbReference>
<comment type="catalytic activity">
    <reaction evidence="6">
        <text>a 5'-end (N(7)-methyl 5'-triphosphoguanosine)-ribonucleoside in snRNA + S-adenosyl-L-methionine = a 5'-end (N(2),N(7)-dimethyl 5'-triphosphoguanosine)-ribonucleoside in snRNA + S-adenosyl-L-homocysteine + H(+)</text>
        <dbReference type="Rhea" id="RHEA:78471"/>
        <dbReference type="Rhea" id="RHEA-COMP:19085"/>
        <dbReference type="Rhea" id="RHEA-COMP:19087"/>
        <dbReference type="ChEBI" id="CHEBI:15378"/>
        <dbReference type="ChEBI" id="CHEBI:57856"/>
        <dbReference type="ChEBI" id="CHEBI:59789"/>
        <dbReference type="ChEBI" id="CHEBI:156461"/>
        <dbReference type="ChEBI" id="CHEBI:172880"/>
    </reaction>
    <physiologicalReaction direction="left-to-right" evidence="6">
        <dbReference type="Rhea" id="RHEA:78472"/>
    </physiologicalReaction>
</comment>
<evidence type="ECO:0000256" key="2">
    <source>
        <dbReference type="ARBA" id="ARBA00025783"/>
    </source>
</evidence>
<evidence type="ECO:0000256" key="5">
    <source>
        <dbReference type="ARBA" id="ARBA00048763"/>
    </source>
</evidence>
<gene>
    <name evidence="9" type="ORF">CVIRNUC_007773</name>
</gene>
<evidence type="ECO:0000256" key="3">
    <source>
        <dbReference type="ARBA" id="ARBA00047418"/>
    </source>
</evidence>
<organism evidence="9 10">
    <name type="scientific">Coccomyxa viridis</name>
    <dbReference type="NCBI Taxonomy" id="1274662"/>
    <lineage>
        <taxon>Eukaryota</taxon>
        <taxon>Viridiplantae</taxon>
        <taxon>Chlorophyta</taxon>
        <taxon>core chlorophytes</taxon>
        <taxon>Trebouxiophyceae</taxon>
        <taxon>Trebouxiophyceae incertae sedis</taxon>
        <taxon>Coccomyxaceae</taxon>
        <taxon>Coccomyxa</taxon>
    </lineage>
</organism>
<evidence type="ECO:0000256" key="6">
    <source>
        <dbReference type="ARBA" id="ARBA00049075"/>
    </source>
</evidence>
<evidence type="ECO:0000313" key="10">
    <source>
        <dbReference type="Proteomes" id="UP001314263"/>
    </source>
</evidence>
<dbReference type="Proteomes" id="UP001314263">
    <property type="component" value="Unassembled WGS sequence"/>
</dbReference>
<dbReference type="PANTHER" id="PTHR14741">
    <property type="entry name" value="S-ADENOSYLMETHIONINE-DEPENDENT METHYLTRANSFERASE RELATED"/>
    <property type="match status" value="1"/>
</dbReference>